<protein>
    <recommendedName>
        <fullName evidence="3">phospholipase C</fullName>
        <ecNumber evidence="3">3.1.4.3</ecNumber>
    </recommendedName>
</protein>
<dbReference type="EC" id="3.1.4.3" evidence="3"/>
<evidence type="ECO:0000313" key="11">
    <source>
        <dbReference type="EMBL" id="CPV73704.1"/>
    </source>
</evidence>
<dbReference type="Gene3D" id="3.40.720.10">
    <property type="entry name" value="Alkaline Phosphatase, subunit A"/>
    <property type="match status" value="2"/>
</dbReference>
<reference evidence="11 12" key="1">
    <citation type="submission" date="2015-03" db="EMBL/GenBank/DDBJ databases">
        <authorList>
            <person name="Murphy D."/>
        </authorList>
    </citation>
    <scope>NUCLEOTIDE SEQUENCE [LARGE SCALE GENOMIC DNA]</scope>
    <source>
        <strain evidence="11 12">PAP088</strain>
    </source>
</reference>
<dbReference type="RefSeq" id="WP_005065548.1">
    <property type="nucleotide sequence ID" value="NZ_CP014952.1"/>
</dbReference>
<comment type="subcellular location">
    <subcellularLocation>
        <location evidence="1">Secreted</location>
        <location evidence="1">Cell wall</location>
    </subcellularLocation>
</comment>
<dbReference type="PANTHER" id="PTHR31956">
    <property type="entry name" value="NON-SPECIFIC PHOSPHOLIPASE C4-RELATED"/>
    <property type="match status" value="1"/>
</dbReference>
<dbReference type="PROSITE" id="PS51318">
    <property type="entry name" value="TAT"/>
    <property type="match status" value="1"/>
</dbReference>
<feature type="compositionally biased region" description="Pro residues" evidence="9">
    <location>
        <begin position="452"/>
        <end position="462"/>
    </location>
</feature>
<sequence>MSPLTRRRLLTSAAGTAAFSAAVSLMPANLQRVLAQPAPRTGSLRDVEHVVVLMMENRSFDHYFGTLSGVRGFDDPTAVTLSTGKSVFHQPDPQNPDGYVLPFHLDTAVNSVQKIPTTSHAWSVQHDSWNHGKMDNWMAAHRKADGEHYPYVMGYYERADIPFHFALAEAFTVCDNFHSSVMGPTWPNRMMWMTGTIDPDAAHGGPIIRNTPVSGGYGWTTYAERLEAAGVSWRVYAEEDDYGGCNVLKLFSRFQRSRPGEPLYDKGIAPVTATQFEDDARAGRLPAVSWLIMTSTASEHPDYRPADGAAYIASKIDAIAANPEVWAKTVFILNYDENDGLFDHVVPPTPPPGTPGEWVKGVPIGGGFRVPAIVISPWSVGGWAAGEPFDHTSVLRFLEEFTGVREPNISGWRRKTFGNLLSAFGFDSPVRSAPELPDTAAVVAAADRTDTRPPPVIPPAPQTSPVQEPGSRPRRYPRR</sequence>
<evidence type="ECO:0000256" key="4">
    <source>
        <dbReference type="ARBA" id="ARBA00022512"/>
    </source>
</evidence>
<organism evidence="11 12">
    <name type="scientific">Mycobacteroides abscessus</name>
    <dbReference type="NCBI Taxonomy" id="36809"/>
    <lineage>
        <taxon>Bacteria</taxon>
        <taxon>Bacillati</taxon>
        <taxon>Actinomycetota</taxon>
        <taxon>Actinomycetes</taxon>
        <taxon>Mycobacteriales</taxon>
        <taxon>Mycobacteriaceae</taxon>
        <taxon>Mycobacteroides</taxon>
    </lineage>
</organism>
<gene>
    <name evidence="11" type="primary">plcN</name>
    <name evidence="11" type="ORF">ERS075579_05333</name>
</gene>
<evidence type="ECO:0000256" key="6">
    <source>
        <dbReference type="ARBA" id="ARBA00022801"/>
    </source>
</evidence>
<dbReference type="GO" id="GO:0034480">
    <property type="term" value="F:phosphatidylcholine phospholipase C activity"/>
    <property type="evidence" value="ECO:0007669"/>
    <property type="project" value="UniProtKB-EC"/>
</dbReference>
<name>A0A0U0YVP6_9MYCO</name>
<evidence type="ECO:0000313" key="12">
    <source>
        <dbReference type="Proteomes" id="UP000045782"/>
    </source>
</evidence>
<evidence type="ECO:0000256" key="9">
    <source>
        <dbReference type="SAM" id="MobiDB-lite"/>
    </source>
</evidence>
<comment type="similarity">
    <text evidence="2">Belongs to the bacterial phospholipase C family.</text>
</comment>
<keyword evidence="5" id="KW-0964">Secreted</keyword>
<dbReference type="InterPro" id="IPR007312">
    <property type="entry name" value="Phosphoesterase"/>
</dbReference>
<evidence type="ECO:0000256" key="10">
    <source>
        <dbReference type="SAM" id="SignalP"/>
    </source>
</evidence>
<accession>A0A0U0YVP6</accession>
<feature type="chain" id="PRO_5043133708" description="phospholipase C" evidence="10">
    <location>
        <begin position="18"/>
        <end position="479"/>
    </location>
</feature>
<evidence type="ECO:0000256" key="7">
    <source>
        <dbReference type="ARBA" id="ARBA00023026"/>
    </source>
</evidence>
<feature type="signal peptide" evidence="10">
    <location>
        <begin position="1"/>
        <end position="17"/>
    </location>
</feature>
<comment type="catalytic activity">
    <reaction evidence="8">
        <text>a 1,2-diacyl-sn-glycero-3-phosphocholine + H2O = phosphocholine + a 1,2-diacyl-sn-glycerol + H(+)</text>
        <dbReference type="Rhea" id="RHEA:10604"/>
        <dbReference type="ChEBI" id="CHEBI:15377"/>
        <dbReference type="ChEBI" id="CHEBI:15378"/>
        <dbReference type="ChEBI" id="CHEBI:17815"/>
        <dbReference type="ChEBI" id="CHEBI:57643"/>
        <dbReference type="ChEBI" id="CHEBI:295975"/>
        <dbReference type="EC" id="3.1.4.3"/>
    </reaction>
    <physiologicalReaction direction="left-to-right" evidence="8">
        <dbReference type="Rhea" id="RHEA:10605"/>
    </physiologicalReaction>
</comment>
<dbReference type="CDD" id="cd16014">
    <property type="entry name" value="PLC"/>
    <property type="match status" value="1"/>
</dbReference>
<dbReference type="InterPro" id="IPR017850">
    <property type="entry name" value="Alkaline_phosphatase_core_sf"/>
</dbReference>
<dbReference type="Pfam" id="PF04185">
    <property type="entry name" value="Phosphoesterase"/>
    <property type="match status" value="1"/>
</dbReference>
<evidence type="ECO:0000256" key="3">
    <source>
        <dbReference type="ARBA" id="ARBA00012018"/>
    </source>
</evidence>
<evidence type="ECO:0000256" key="1">
    <source>
        <dbReference type="ARBA" id="ARBA00004191"/>
    </source>
</evidence>
<keyword evidence="6 11" id="KW-0378">Hydrolase</keyword>
<dbReference type="EMBL" id="CSWP01000016">
    <property type="protein sequence ID" value="CPV73704.1"/>
    <property type="molecule type" value="Genomic_DNA"/>
</dbReference>
<keyword evidence="10" id="KW-0732">Signal</keyword>
<evidence type="ECO:0000256" key="2">
    <source>
        <dbReference type="ARBA" id="ARBA00009717"/>
    </source>
</evidence>
<dbReference type="PANTHER" id="PTHR31956:SF1">
    <property type="entry name" value="NON-SPECIFIC PHOSPHOLIPASE C1"/>
    <property type="match status" value="1"/>
</dbReference>
<evidence type="ECO:0000256" key="8">
    <source>
        <dbReference type="ARBA" id="ARBA00048421"/>
    </source>
</evidence>
<keyword evidence="7" id="KW-0843">Virulence</keyword>
<proteinExistence type="inferred from homology"/>
<dbReference type="Proteomes" id="UP000045782">
    <property type="component" value="Unassembled WGS sequence"/>
</dbReference>
<keyword evidence="4" id="KW-0134">Cell wall</keyword>
<dbReference type="AlphaFoldDB" id="A0A0U0YVP6"/>
<feature type="region of interest" description="Disordered" evidence="9">
    <location>
        <begin position="445"/>
        <end position="479"/>
    </location>
</feature>
<dbReference type="InterPro" id="IPR006311">
    <property type="entry name" value="TAT_signal"/>
</dbReference>
<evidence type="ECO:0000256" key="5">
    <source>
        <dbReference type="ARBA" id="ARBA00022525"/>
    </source>
</evidence>